<sequence>MKSYILSLGLIALSSTSLGVESTRMVYGENTKLQAFDPYTSHESAGHRLADLLFDSLVTTGPGGTYEPHLAKSWTIENDGSAIHVVLKEKVFWHKEGKEPLKPLNAADIATTLRLIKSPNSEIPNAERFQVLKRVEVLSNHRVRIHFHRALAQPLKFLMFKVLPNHKLESTKSLTRDHSFNRTPIGTGPFAFVKSTPQGEIQLKRNPFYFKELPSITEVIMKPFVDNSIMTQSLLYSSLDLVTYISPRDVKEVGGDRNLDLVPYDAQNFSFVAMNMNHPQLKDKRIRQAINYSIDRREMLDAFFQGKGHLITGPFAPTSWAYNLNVPGYRFNQDRARELLKQAGFEDRDNNGFVEDTKGQEIQLTFAVPLAGESEMTKRIVLAYQNYLQVIGIKVELKFLEWTVWKAKVLGEHDFDLTIASWDFDDSSNITSLFHSQSARAWGNNFVSFQNPRVDSMLAEASSTNDFDKRQAIYKKLHSIISEESPYTFLWTLKHHAGHQRKLLGVRIEPFSFFKYVAQWQVSNHGQK</sequence>
<dbReference type="PANTHER" id="PTHR30290">
    <property type="entry name" value="PERIPLASMIC BINDING COMPONENT OF ABC TRANSPORTER"/>
    <property type="match status" value="1"/>
</dbReference>
<dbReference type="InterPro" id="IPR000914">
    <property type="entry name" value="SBP_5_dom"/>
</dbReference>
<dbReference type="InterPro" id="IPR030678">
    <property type="entry name" value="Peptide/Ni-bd"/>
</dbReference>
<proteinExistence type="inferred from homology"/>
<keyword evidence="2" id="KW-0813">Transport</keyword>
<comment type="similarity">
    <text evidence="1">Belongs to the bacterial solute-binding protein 5 family.</text>
</comment>
<evidence type="ECO:0000313" key="7">
    <source>
        <dbReference type="Proteomes" id="UP000192907"/>
    </source>
</evidence>
<dbReference type="GO" id="GO:0043190">
    <property type="term" value="C:ATP-binding cassette (ABC) transporter complex"/>
    <property type="evidence" value="ECO:0007669"/>
    <property type="project" value="InterPro"/>
</dbReference>
<feature type="domain" description="Solute-binding protein family 5" evidence="5">
    <location>
        <begin position="66"/>
        <end position="438"/>
    </location>
</feature>
<gene>
    <name evidence="6" type="ORF">SAMN06296036_123101</name>
</gene>
<feature type="chain" id="PRO_5010989076" evidence="4">
    <location>
        <begin position="20"/>
        <end position="528"/>
    </location>
</feature>
<dbReference type="OrthoDB" id="9803988at2"/>
<dbReference type="STRING" id="1513793.SAMN06296036_123101"/>
<dbReference type="RefSeq" id="WP_132323729.1">
    <property type="nucleotide sequence ID" value="NZ_FWZT01000023.1"/>
</dbReference>
<dbReference type="GO" id="GO:1904680">
    <property type="term" value="F:peptide transmembrane transporter activity"/>
    <property type="evidence" value="ECO:0007669"/>
    <property type="project" value="TreeGrafter"/>
</dbReference>
<evidence type="ECO:0000313" key="6">
    <source>
        <dbReference type="EMBL" id="SMF67144.1"/>
    </source>
</evidence>
<evidence type="ECO:0000259" key="5">
    <source>
        <dbReference type="Pfam" id="PF00496"/>
    </source>
</evidence>
<dbReference type="Gene3D" id="3.90.76.10">
    <property type="entry name" value="Dipeptide-binding Protein, Domain 1"/>
    <property type="match status" value="1"/>
</dbReference>
<evidence type="ECO:0000256" key="3">
    <source>
        <dbReference type="ARBA" id="ARBA00022729"/>
    </source>
</evidence>
<protein>
    <submittedName>
        <fullName evidence="6">ABC-type transport system, substrate-binding protein</fullName>
    </submittedName>
</protein>
<reference evidence="7" key="1">
    <citation type="submission" date="2017-04" db="EMBL/GenBank/DDBJ databases">
        <authorList>
            <person name="Varghese N."/>
            <person name="Submissions S."/>
        </authorList>
    </citation>
    <scope>NUCLEOTIDE SEQUENCE [LARGE SCALE GENOMIC DNA]</scope>
    <source>
        <strain evidence="7">RKEM611</strain>
    </source>
</reference>
<organism evidence="6 7">
    <name type="scientific">Pseudobacteriovorax antillogorgiicola</name>
    <dbReference type="NCBI Taxonomy" id="1513793"/>
    <lineage>
        <taxon>Bacteria</taxon>
        <taxon>Pseudomonadati</taxon>
        <taxon>Bdellovibrionota</taxon>
        <taxon>Oligoflexia</taxon>
        <taxon>Oligoflexales</taxon>
        <taxon>Pseudobacteriovoracaceae</taxon>
        <taxon>Pseudobacteriovorax</taxon>
    </lineage>
</organism>
<dbReference type="InterPro" id="IPR039424">
    <property type="entry name" value="SBP_5"/>
</dbReference>
<dbReference type="PIRSF" id="PIRSF002741">
    <property type="entry name" value="MppA"/>
    <property type="match status" value="1"/>
</dbReference>
<dbReference type="Proteomes" id="UP000192907">
    <property type="component" value="Unassembled WGS sequence"/>
</dbReference>
<dbReference type="AlphaFoldDB" id="A0A1Y6CIP5"/>
<dbReference type="Pfam" id="PF00496">
    <property type="entry name" value="SBP_bac_5"/>
    <property type="match status" value="1"/>
</dbReference>
<accession>A0A1Y6CIP5</accession>
<dbReference type="PANTHER" id="PTHR30290:SF9">
    <property type="entry name" value="OLIGOPEPTIDE-BINDING PROTEIN APPA"/>
    <property type="match status" value="1"/>
</dbReference>
<name>A0A1Y6CIP5_9BACT</name>
<dbReference type="Gene3D" id="3.10.105.10">
    <property type="entry name" value="Dipeptide-binding Protein, Domain 3"/>
    <property type="match status" value="1"/>
</dbReference>
<keyword evidence="7" id="KW-1185">Reference proteome</keyword>
<dbReference type="SUPFAM" id="SSF53850">
    <property type="entry name" value="Periplasmic binding protein-like II"/>
    <property type="match status" value="1"/>
</dbReference>
<dbReference type="GO" id="GO:0030288">
    <property type="term" value="C:outer membrane-bounded periplasmic space"/>
    <property type="evidence" value="ECO:0007669"/>
    <property type="project" value="UniProtKB-ARBA"/>
</dbReference>
<dbReference type="Gene3D" id="3.40.190.10">
    <property type="entry name" value="Periplasmic binding protein-like II"/>
    <property type="match status" value="1"/>
</dbReference>
<dbReference type="EMBL" id="FWZT01000023">
    <property type="protein sequence ID" value="SMF67144.1"/>
    <property type="molecule type" value="Genomic_DNA"/>
</dbReference>
<feature type="signal peptide" evidence="4">
    <location>
        <begin position="1"/>
        <end position="19"/>
    </location>
</feature>
<evidence type="ECO:0000256" key="2">
    <source>
        <dbReference type="ARBA" id="ARBA00022448"/>
    </source>
</evidence>
<evidence type="ECO:0000256" key="4">
    <source>
        <dbReference type="SAM" id="SignalP"/>
    </source>
</evidence>
<dbReference type="GO" id="GO:0015833">
    <property type="term" value="P:peptide transport"/>
    <property type="evidence" value="ECO:0007669"/>
    <property type="project" value="TreeGrafter"/>
</dbReference>
<keyword evidence="3 4" id="KW-0732">Signal</keyword>
<evidence type="ECO:0000256" key="1">
    <source>
        <dbReference type="ARBA" id="ARBA00005695"/>
    </source>
</evidence>